<evidence type="ECO:0000256" key="2">
    <source>
        <dbReference type="ARBA" id="ARBA00022475"/>
    </source>
</evidence>
<evidence type="ECO:0000256" key="4">
    <source>
        <dbReference type="ARBA" id="ARBA00022989"/>
    </source>
</evidence>
<dbReference type="GO" id="GO:0005886">
    <property type="term" value="C:plasma membrane"/>
    <property type="evidence" value="ECO:0007669"/>
    <property type="project" value="UniProtKB-SubCell"/>
</dbReference>
<dbReference type="EMBL" id="VUNA01000014">
    <property type="protein sequence ID" value="MST71112.1"/>
    <property type="molecule type" value="Genomic_DNA"/>
</dbReference>
<dbReference type="Pfam" id="PF00482">
    <property type="entry name" value="T2SSF"/>
    <property type="match status" value="1"/>
</dbReference>
<name>A0A6N7X6F5_9FIRM</name>
<feature type="transmembrane region" description="Helical" evidence="6">
    <location>
        <begin position="30"/>
        <end position="50"/>
    </location>
</feature>
<gene>
    <name evidence="8" type="ORF">FYJ65_07190</name>
</gene>
<keyword evidence="2" id="KW-1003">Cell membrane</keyword>
<keyword evidence="9" id="KW-1185">Reference proteome</keyword>
<proteinExistence type="predicted"/>
<evidence type="ECO:0000313" key="9">
    <source>
        <dbReference type="Proteomes" id="UP000469424"/>
    </source>
</evidence>
<keyword evidence="3 6" id="KW-0812">Transmembrane</keyword>
<evidence type="ECO:0000256" key="6">
    <source>
        <dbReference type="SAM" id="Phobius"/>
    </source>
</evidence>
<sequence length="348" mass="39558">MNEKIQQMAESKVVRWIREMLRRIRADPSLLRQLYGITLVCALFLASFVIKSGLESGKYIVDGSGNVTGIQRRSLNSYEEYPVRVRIQGKDEVLEKEVIISKRSLKEMEESRNAGKKDRRKEVKQNREMELGRILSDIESSAGKKIDFPSELSDGSPITWQKGDPGRSEELTIFGMYCLLVGMALYSRLAPRKKKKGDDGLLRGLPRFVNQLVMMLYAGVILSDAFDRICQSYSMIPAEARSDFENEMVELYRGHRDHRVSTAMLLNHFAGMHNVKEMLRISTILLENERRGSDVVESLSRESRFLWEERKIVAAEKGKAIDTKMAGPLGLLLILLIVVTMAPAILVM</sequence>
<feature type="transmembrane region" description="Helical" evidence="6">
    <location>
        <begin position="171"/>
        <end position="188"/>
    </location>
</feature>
<comment type="subcellular location">
    <subcellularLocation>
        <location evidence="1">Cell membrane</location>
        <topology evidence="1">Multi-pass membrane protein</topology>
    </subcellularLocation>
</comment>
<evidence type="ECO:0000313" key="8">
    <source>
        <dbReference type="EMBL" id="MST71112.1"/>
    </source>
</evidence>
<keyword evidence="4 6" id="KW-1133">Transmembrane helix</keyword>
<dbReference type="InterPro" id="IPR018076">
    <property type="entry name" value="T2SS_GspF_dom"/>
</dbReference>
<evidence type="ECO:0000256" key="3">
    <source>
        <dbReference type="ARBA" id="ARBA00022692"/>
    </source>
</evidence>
<evidence type="ECO:0000256" key="5">
    <source>
        <dbReference type="ARBA" id="ARBA00023136"/>
    </source>
</evidence>
<dbReference type="AlphaFoldDB" id="A0A6N7X6F5"/>
<feature type="domain" description="Type II secretion system protein GspF" evidence="7">
    <location>
        <begin position="208"/>
        <end position="343"/>
    </location>
</feature>
<dbReference type="Proteomes" id="UP000469424">
    <property type="component" value="Unassembled WGS sequence"/>
</dbReference>
<feature type="transmembrane region" description="Helical" evidence="6">
    <location>
        <begin position="329"/>
        <end position="347"/>
    </location>
</feature>
<organism evidence="8 9">
    <name type="scientific">Mogibacterium kristiansenii</name>
    <dbReference type="NCBI Taxonomy" id="2606708"/>
    <lineage>
        <taxon>Bacteria</taxon>
        <taxon>Bacillati</taxon>
        <taxon>Bacillota</taxon>
        <taxon>Clostridia</taxon>
        <taxon>Peptostreptococcales</taxon>
        <taxon>Anaerovoracaceae</taxon>
        <taxon>Mogibacterium</taxon>
    </lineage>
</organism>
<dbReference type="PANTHER" id="PTHR35007">
    <property type="entry name" value="INTEGRAL MEMBRANE PROTEIN-RELATED"/>
    <property type="match status" value="1"/>
</dbReference>
<keyword evidence="5 6" id="KW-0472">Membrane</keyword>
<protein>
    <submittedName>
        <fullName evidence="8">Type II secretion system F family protein</fullName>
    </submittedName>
</protein>
<reference evidence="8 9" key="1">
    <citation type="submission" date="2019-08" db="EMBL/GenBank/DDBJ databases">
        <title>In-depth cultivation of the pig gut microbiome towards novel bacterial diversity and tailored functional studies.</title>
        <authorList>
            <person name="Wylensek D."/>
            <person name="Hitch T.C.A."/>
            <person name="Clavel T."/>
        </authorList>
    </citation>
    <scope>NUCLEOTIDE SEQUENCE [LARGE SCALE GENOMIC DNA]</scope>
    <source>
        <strain evidence="8 9">WCA-MUC-591-APC-4B</strain>
    </source>
</reference>
<comment type="caution">
    <text evidence="8">The sequence shown here is derived from an EMBL/GenBank/DDBJ whole genome shotgun (WGS) entry which is preliminary data.</text>
</comment>
<evidence type="ECO:0000256" key="1">
    <source>
        <dbReference type="ARBA" id="ARBA00004651"/>
    </source>
</evidence>
<accession>A0A6N7X6F5</accession>
<evidence type="ECO:0000259" key="7">
    <source>
        <dbReference type="Pfam" id="PF00482"/>
    </source>
</evidence>
<dbReference type="PANTHER" id="PTHR35007:SF2">
    <property type="entry name" value="PILUS ASSEMBLE PROTEIN"/>
    <property type="match status" value="1"/>
</dbReference>